<protein>
    <submittedName>
        <fullName evidence="1">Uncharacterized protein</fullName>
    </submittedName>
</protein>
<organism evidence="1 2">
    <name type="scientific">Tetracentron sinense</name>
    <name type="common">Spur-leaf</name>
    <dbReference type="NCBI Taxonomy" id="13715"/>
    <lineage>
        <taxon>Eukaryota</taxon>
        <taxon>Viridiplantae</taxon>
        <taxon>Streptophyta</taxon>
        <taxon>Embryophyta</taxon>
        <taxon>Tracheophyta</taxon>
        <taxon>Spermatophyta</taxon>
        <taxon>Magnoliopsida</taxon>
        <taxon>Trochodendrales</taxon>
        <taxon>Trochodendraceae</taxon>
        <taxon>Tetracentron</taxon>
    </lineage>
</organism>
<dbReference type="AlphaFoldDB" id="A0A835DJP8"/>
<evidence type="ECO:0000313" key="2">
    <source>
        <dbReference type="Proteomes" id="UP000655225"/>
    </source>
</evidence>
<dbReference type="Proteomes" id="UP000655225">
    <property type="component" value="Unassembled WGS sequence"/>
</dbReference>
<sequence>MIRSTPPNLPRHVQRMRIPPRSALFPTVVASQMSSHKNELKLLGCCLETKIPTPVFEFLWGIQPYSWENLSKDVEAELAGTFGFIAPEAGRYYRAFYREERSMFMGHLQGAGKMMLDGVLRAHIVREGNAEEWMACAARDADDNELRRIKRLQTHPLIPQ</sequence>
<proteinExistence type="predicted"/>
<dbReference type="EMBL" id="JABCRI010000005">
    <property type="protein sequence ID" value="KAF8406758.1"/>
    <property type="molecule type" value="Genomic_DNA"/>
</dbReference>
<accession>A0A835DJP8</accession>
<dbReference type="OrthoDB" id="75710at2759"/>
<keyword evidence="2" id="KW-1185">Reference proteome</keyword>
<name>A0A835DJP8_TETSI</name>
<reference evidence="1 2" key="1">
    <citation type="submission" date="2020-04" db="EMBL/GenBank/DDBJ databases">
        <title>Plant Genome Project.</title>
        <authorList>
            <person name="Zhang R.-G."/>
        </authorList>
    </citation>
    <scope>NUCLEOTIDE SEQUENCE [LARGE SCALE GENOMIC DNA]</scope>
    <source>
        <strain evidence="1">YNK0</strain>
        <tissue evidence="1">Leaf</tissue>
    </source>
</reference>
<comment type="caution">
    <text evidence="1">The sequence shown here is derived from an EMBL/GenBank/DDBJ whole genome shotgun (WGS) entry which is preliminary data.</text>
</comment>
<evidence type="ECO:0000313" key="1">
    <source>
        <dbReference type="EMBL" id="KAF8406758.1"/>
    </source>
</evidence>
<gene>
    <name evidence="1" type="ORF">HHK36_008850</name>
</gene>